<dbReference type="RefSeq" id="WP_160547067.1">
    <property type="nucleotide sequence ID" value="NZ_JBHLUU010000122.1"/>
</dbReference>
<proteinExistence type="predicted"/>
<dbReference type="Pfam" id="PF00535">
    <property type="entry name" value="Glycos_transf_2"/>
    <property type="match status" value="1"/>
</dbReference>
<keyword evidence="2 9" id="KW-0328">Glycosyltransferase</keyword>
<keyword evidence="10" id="KW-1185">Reference proteome</keyword>
<dbReference type="InterPro" id="IPR050256">
    <property type="entry name" value="Glycosyltransferase_2"/>
</dbReference>
<evidence type="ECO:0000256" key="3">
    <source>
        <dbReference type="ARBA" id="ARBA00022679"/>
    </source>
</evidence>
<dbReference type="Proteomes" id="UP001589738">
    <property type="component" value="Unassembled WGS sequence"/>
</dbReference>
<evidence type="ECO:0000256" key="4">
    <source>
        <dbReference type="ARBA" id="ARBA00022692"/>
    </source>
</evidence>
<keyword evidence="6 7" id="KW-0472">Membrane</keyword>
<evidence type="ECO:0000256" key="5">
    <source>
        <dbReference type="ARBA" id="ARBA00022989"/>
    </source>
</evidence>
<keyword evidence="4 7" id="KW-0812">Transmembrane</keyword>
<dbReference type="InterPro" id="IPR029044">
    <property type="entry name" value="Nucleotide-diphossugar_trans"/>
</dbReference>
<dbReference type="SUPFAM" id="SSF53448">
    <property type="entry name" value="Nucleotide-diphospho-sugar transferases"/>
    <property type="match status" value="1"/>
</dbReference>
<keyword evidence="3 9" id="KW-0808">Transferase</keyword>
<feature type="transmembrane region" description="Helical" evidence="7">
    <location>
        <begin position="238"/>
        <end position="258"/>
    </location>
</feature>
<evidence type="ECO:0000259" key="8">
    <source>
        <dbReference type="Pfam" id="PF00535"/>
    </source>
</evidence>
<feature type="transmembrane region" description="Helical" evidence="7">
    <location>
        <begin position="270"/>
        <end position="295"/>
    </location>
</feature>
<evidence type="ECO:0000313" key="9">
    <source>
        <dbReference type="EMBL" id="MFC0477532.1"/>
    </source>
</evidence>
<dbReference type="InterPro" id="IPR001173">
    <property type="entry name" value="Glyco_trans_2-like"/>
</dbReference>
<dbReference type="CDD" id="cd04187">
    <property type="entry name" value="DPM1_like_bac"/>
    <property type="match status" value="1"/>
</dbReference>
<dbReference type="EMBL" id="JBHLUU010000122">
    <property type="protein sequence ID" value="MFC0477532.1"/>
    <property type="molecule type" value="Genomic_DNA"/>
</dbReference>
<comment type="caution">
    <text evidence="9">The sequence shown here is derived from an EMBL/GenBank/DDBJ whole genome shotgun (WGS) entry which is preliminary data.</text>
</comment>
<name>A0ABV6KW44_9BACI</name>
<reference evidence="9 10" key="1">
    <citation type="submission" date="2024-09" db="EMBL/GenBank/DDBJ databases">
        <authorList>
            <person name="Sun Q."/>
            <person name="Mori K."/>
        </authorList>
    </citation>
    <scope>NUCLEOTIDE SEQUENCE [LARGE SCALE GENOMIC DNA]</scope>
    <source>
        <strain evidence="9 10">CGMCC 1.9126</strain>
    </source>
</reference>
<evidence type="ECO:0000256" key="2">
    <source>
        <dbReference type="ARBA" id="ARBA00022676"/>
    </source>
</evidence>
<dbReference type="EC" id="2.4.-.-" evidence="9"/>
<evidence type="ECO:0000256" key="6">
    <source>
        <dbReference type="ARBA" id="ARBA00023136"/>
    </source>
</evidence>
<evidence type="ECO:0000256" key="1">
    <source>
        <dbReference type="ARBA" id="ARBA00004141"/>
    </source>
</evidence>
<dbReference type="PANTHER" id="PTHR48090:SF1">
    <property type="entry name" value="PROPHAGE BACTOPRENOL GLUCOSYL TRANSFERASE HOMOLOG"/>
    <property type="match status" value="1"/>
</dbReference>
<comment type="subcellular location">
    <subcellularLocation>
        <location evidence="1">Membrane</location>
        <topology evidence="1">Multi-pass membrane protein</topology>
    </subcellularLocation>
</comment>
<gene>
    <name evidence="9" type="ORF">ACFFHF_20280</name>
</gene>
<accession>A0ABV6KW44</accession>
<evidence type="ECO:0000313" key="10">
    <source>
        <dbReference type="Proteomes" id="UP001589738"/>
    </source>
</evidence>
<evidence type="ECO:0000256" key="7">
    <source>
        <dbReference type="SAM" id="Phobius"/>
    </source>
</evidence>
<protein>
    <submittedName>
        <fullName evidence="9">Glycosyltransferase family 2 protein</fullName>
        <ecNumber evidence="9">2.4.-.-</ecNumber>
    </submittedName>
</protein>
<keyword evidence="5 7" id="KW-1133">Transmembrane helix</keyword>
<sequence>MNSTNVTIVVPCYNEEEILHKTFSDLSNLLTSMIDDGLVSPKSKILFVDDGSKDQTWKLIYKETLKNGMIKGIKLSRNVGHQNALLAGIHIATESSDAIITIDADLQDDIYVMREFIENYQLGYDVIYGVREKRDSDTFFKRFTAESFYKLMNKMGVELIYNHADYRLLSKRAAEYLQGFEEVNMFLRGIIPLLGFQSTKVFYERKERTAGESKYPLRKMLSFAFNGITSFSVTPIRLVLVGGLVSFFISLFFALYFLGLKFFGNTELGWTSLITSIWLIGGLQLIAIGLIGEYIGKIYKESKRRPKYIVDIDMFKLPIGRNFALDEGQELFKDDAIPIQSLSEYNN</sequence>
<dbReference type="Gene3D" id="3.90.550.10">
    <property type="entry name" value="Spore Coat Polysaccharide Biosynthesis Protein SpsA, Chain A"/>
    <property type="match status" value="1"/>
</dbReference>
<dbReference type="PANTHER" id="PTHR48090">
    <property type="entry name" value="UNDECAPRENYL-PHOSPHATE 4-DEOXY-4-FORMAMIDO-L-ARABINOSE TRANSFERASE-RELATED"/>
    <property type="match status" value="1"/>
</dbReference>
<organism evidence="9 10">
    <name type="scientific">Robertmurraya beringensis</name>
    <dbReference type="NCBI Taxonomy" id="641660"/>
    <lineage>
        <taxon>Bacteria</taxon>
        <taxon>Bacillati</taxon>
        <taxon>Bacillota</taxon>
        <taxon>Bacilli</taxon>
        <taxon>Bacillales</taxon>
        <taxon>Bacillaceae</taxon>
        <taxon>Robertmurraya</taxon>
    </lineage>
</organism>
<dbReference type="GO" id="GO:0016757">
    <property type="term" value="F:glycosyltransferase activity"/>
    <property type="evidence" value="ECO:0007669"/>
    <property type="project" value="UniProtKB-KW"/>
</dbReference>
<feature type="domain" description="Glycosyltransferase 2-like" evidence="8">
    <location>
        <begin position="7"/>
        <end position="174"/>
    </location>
</feature>